<keyword evidence="3" id="KW-1185">Reference proteome</keyword>
<organism evidence="2 3">
    <name type="scientific">Halalkalibacter oceani</name>
    <dbReference type="NCBI Taxonomy" id="1653776"/>
    <lineage>
        <taxon>Bacteria</taxon>
        <taxon>Bacillati</taxon>
        <taxon>Bacillota</taxon>
        <taxon>Bacilli</taxon>
        <taxon>Bacillales</taxon>
        <taxon>Bacillaceae</taxon>
        <taxon>Halalkalibacter</taxon>
    </lineage>
</organism>
<dbReference type="CDD" id="cd04182">
    <property type="entry name" value="GT_2_like_f"/>
    <property type="match status" value="1"/>
</dbReference>
<sequence length="206" mass="23078">MSEKNIWIIILAAGYSRRMGEPKLLLPLPDGKPLITRVAGTACRAKASGVVLVYNADVPAVADAVAEFPLVPLANDESRDGMSSSLKAGIHYVKERNAEAAIILLGDQPDMEEAALDQLIELYEKQRYPIIQTVYRTTRSHPVLFSRSFFPELLTVTGDQGARQLIRQHQDQVFSLHVTAQLPEDIDTREEYQSYLQRIQRTDEEG</sequence>
<dbReference type="Gene3D" id="3.90.550.10">
    <property type="entry name" value="Spore Coat Polysaccharide Biosynthesis Protein SpsA, Chain A"/>
    <property type="match status" value="1"/>
</dbReference>
<dbReference type="RefSeq" id="WP_251223051.1">
    <property type="nucleotide sequence ID" value="NZ_JAMBOL010000006.1"/>
</dbReference>
<dbReference type="InterPro" id="IPR029044">
    <property type="entry name" value="Nucleotide-diphossugar_trans"/>
</dbReference>
<evidence type="ECO:0000313" key="3">
    <source>
        <dbReference type="Proteomes" id="UP001139179"/>
    </source>
</evidence>
<proteinExistence type="predicted"/>
<protein>
    <submittedName>
        <fullName evidence="2">Nucleotidyltransferase family protein</fullName>
    </submittedName>
</protein>
<dbReference type="Proteomes" id="UP001139179">
    <property type="component" value="Unassembled WGS sequence"/>
</dbReference>
<dbReference type="Pfam" id="PF12804">
    <property type="entry name" value="NTP_transf_3"/>
    <property type="match status" value="1"/>
</dbReference>
<dbReference type="GO" id="GO:0016779">
    <property type="term" value="F:nucleotidyltransferase activity"/>
    <property type="evidence" value="ECO:0007669"/>
    <property type="project" value="UniProtKB-ARBA"/>
</dbReference>
<name>A0A9X2DPU1_9BACI</name>
<reference evidence="2" key="1">
    <citation type="submission" date="2022-05" db="EMBL/GenBank/DDBJ databases">
        <title>Comparative Genomics of Spacecraft Associated Microbes.</title>
        <authorList>
            <person name="Tran M.T."/>
            <person name="Wright A."/>
            <person name="Seuylemezian A."/>
            <person name="Eisen J."/>
            <person name="Coil D."/>
        </authorList>
    </citation>
    <scope>NUCLEOTIDE SEQUENCE</scope>
    <source>
        <strain evidence="2">214.1.1</strain>
    </source>
</reference>
<gene>
    <name evidence="2" type="ORF">M3202_09180</name>
</gene>
<accession>A0A9X2DPU1</accession>
<evidence type="ECO:0000259" key="1">
    <source>
        <dbReference type="Pfam" id="PF12804"/>
    </source>
</evidence>
<dbReference type="AlphaFoldDB" id="A0A9X2DPU1"/>
<feature type="domain" description="MobA-like NTP transferase" evidence="1">
    <location>
        <begin position="9"/>
        <end position="171"/>
    </location>
</feature>
<dbReference type="PANTHER" id="PTHR43777">
    <property type="entry name" value="MOLYBDENUM COFACTOR CYTIDYLYLTRANSFERASE"/>
    <property type="match status" value="1"/>
</dbReference>
<dbReference type="PANTHER" id="PTHR43777:SF1">
    <property type="entry name" value="MOLYBDENUM COFACTOR CYTIDYLYLTRANSFERASE"/>
    <property type="match status" value="1"/>
</dbReference>
<dbReference type="EMBL" id="JAMBOL010000006">
    <property type="protein sequence ID" value="MCM3714258.1"/>
    <property type="molecule type" value="Genomic_DNA"/>
</dbReference>
<dbReference type="InterPro" id="IPR025877">
    <property type="entry name" value="MobA-like_NTP_Trfase"/>
</dbReference>
<evidence type="ECO:0000313" key="2">
    <source>
        <dbReference type="EMBL" id="MCM3714258.1"/>
    </source>
</evidence>
<comment type="caution">
    <text evidence="2">The sequence shown here is derived from an EMBL/GenBank/DDBJ whole genome shotgun (WGS) entry which is preliminary data.</text>
</comment>
<dbReference type="SUPFAM" id="SSF53448">
    <property type="entry name" value="Nucleotide-diphospho-sugar transferases"/>
    <property type="match status" value="1"/>
</dbReference>